<proteinExistence type="predicted"/>
<evidence type="ECO:0000313" key="2">
    <source>
        <dbReference type="Proteomes" id="UP000033860"/>
    </source>
</evidence>
<dbReference type="AlphaFoldDB" id="A0A0G1RXW0"/>
<comment type="caution">
    <text evidence="1">The sequence shown here is derived from an EMBL/GenBank/DDBJ whole genome shotgun (WGS) entry which is preliminary data.</text>
</comment>
<reference evidence="1 2" key="1">
    <citation type="journal article" date="2015" name="Nature">
        <title>rRNA introns, odd ribosomes, and small enigmatic genomes across a large radiation of phyla.</title>
        <authorList>
            <person name="Brown C.T."/>
            <person name="Hug L.A."/>
            <person name="Thomas B.C."/>
            <person name="Sharon I."/>
            <person name="Castelle C.J."/>
            <person name="Singh A."/>
            <person name="Wilkins M.J."/>
            <person name="Williams K.H."/>
            <person name="Banfield J.F."/>
        </authorList>
    </citation>
    <scope>NUCLEOTIDE SEQUENCE [LARGE SCALE GENOMIC DNA]</scope>
</reference>
<sequence length="167" mass="20400">MKTEYFSYDPKLWDRWKTGKLAKELKKKYPKLFDDKDLQLTVSQPSWHFIEWLRAIHYYRQGFNVLVEQYIYNPHPRKQQIVKKFVGEDGFRFLRREDKRKKTQPPDLFVYKGKEFFFAEVKRTDKLSPAQKNFFKQIEKRFKKQMIKKQVVLLQAKVCEGLVVLKN</sequence>
<gene>
    <name evidence="1" type="ORF">UX85_C0001G0165</name>
</gene>
<organism evidence="1 2">
    <name type="scientific">Candidatus Beckwithbacteria bacterium GW2011_GWB1_47_15</name>
    <dbReference type="NCBI Taxonomy" id="1618371"/>
    <lineage>
        <taxon>Bacteria</taxon>
        <taxon>Candidatus Beckwithiibacteriota</taxon>
    </lineage>
</organism>
<evidence type="ECO:0008006" key="3">
    <source>
        <dbReference type="Google" id="ProtNLM"/>
    </source>
</evidence>
<dbReference type="EMBL" id="LCNT01000001">
    <property type="protein sequence ID" value="KKU61951.1"/>
    <property type="molecule type" value="Genomic_DNA"/>
</dbReference>
<evidence type="ECO:0000313" key="1">
    <source>
        <dbReference type="EMBL" id="KKU61951.1"/>
    </source>
</evidence>
<accession>A0A0G1RXW0</accession>
<protein>
    <recommendedName>
        <fullName evidence="3">VRR-NUC domain-containing protein</fullName>
    </recommendedName>
</protein>
<dbReference type="Proteomes" id="UP000033860">
    <property type="component" value="Unassembled WGS sequence"/>
</dbReference>
<name>A0A0G1RXW0_9BACT</name>